<dbReference type="PATRIC" id="fig|1473.5.peg.2093"/>
<dbReference type="AlphaFoldDB" id="A0A0L0QPD0"/>
<accession>A0A0L0QPD0</accession>
<sequence length="176" mass="20462">MKFALAQLKKNAYKEPFTFTDTEDVSELEVMNNDIRHIGEVEVQGTCFFQEDNVIFSLRIFGEMVLPCARTLVDVRYPFDIETEEIFTTSLYRTEDEIDAEIHPIEGAVLDLTPLIKENILLEVPYRVFSDEMNSQADCITEGKGWQFISEEKNANTIDERFKKLETLFKDNDKNK</sequence>
<protein>
    <recommendedName>
        <fullName evidence="3">DUF177 domain-containing protein</fullName>
    </recommendedName>
</protein>
<dbReference type="Proteomes" id="UP000036780">
    <property type="component" value="Unassembled WGS sequence"/>
</dbReference>
<comment type="caution">
    <text evidence="1">The sequence shown here is derived from an EMBL/GenBank/DDBJ whole genome shotgun (WGS) entry which is preliminary data.</text>
</comment>
<proteinExistence type="predicted"/>
<dbReference type="RefSeq" id="WP_050352639.1">
    <property type="nucleotide sequence ID" value="NZ_CP073011.1"/>
</dbReference>
<name>A0A0L0QPD0_VIRPA</name>
<evidence type="ECO:0000313" key="1">
    <source>
        <dbReference type="EMBL" id="KNE20073.1"/>
    </source>
</evidence>
<keyword evidence="2" id="KW-1185">Reference proteome</keyword>
<dbReference type="InterPro" id="IPR003772">
    <property type="entry name" value="YceD"/>
</dbReference>
<evidence type="ECO:0008006" key="3">
    <source>
        <dbReference type="Google" id="ProtNLM"/>
    </source>
</evidence>
<dbReference type="Pfam" id="PF02620">
    <property type="entry name" value="YceD"/>
    <property type="match status" value="1"/>
</dbReference>
<dbReference type="OrthoDB" id="9790372at2"/>
<organism evidence="1 2">
    <name type="scientific">Virgibacillus pantothenticus</name>
    <dbReference type="NCBI Taxonomy" id="1473"/>
    <lineage>
        <taxon>Bacteria</taxon>
        <taxon>Bacillati</taxon>
        <taxon>Bacillota</taxon>
        <taxon>Bacilli</taxon>
        <taxon>Bacillales</taxon>
        <taxon>Bacillaceae</taxon>
        <taxon>Virgibacillus</taxon>
    </lineage>
</organism>
<gene>
    <name evidence="1" type="ORF">AFK71_16900</name>
</gene>
<dbReference type="EMBL" id="LGTO01000007">
    <property type="protein sequence ID" value="KNE20073.1"/>
    <property type="molecule type" value="Genomic_DNA"/>
</dbReference>
<dbReference type="GeneID" id="66870800"/>
<reference evidence="2" key="1">
    <citation type="submission" date="2015-07" db="EMBL/GenBank/DDBJ databases">
        <title>Fjat-10053 dsm26.</title>
        <authorList>
            <person name="Liu B."/>
            <person name="Wang J."/>
            <person name="Zhu Y."/>
            <person name="Liu G."/>
            <person name="Chen Q."/>
            <person name="Chen Z."/>
            <person name="Lan J."/>
            <person name="Che J."/>
            <person name="Ge C."/>
            <person name="Shi H."/>
            <person name="Pan Z."/>
            <person name="Liu X."/>
        </authorList>
    </citation>
    <scope>NUCLEOTIDE SEQUENCE [LARGE SCALE GENOMIC DNA]</scope>
    <source>
        <strain evidence="2">DSM 26</strain>
    </source>
</reference>
<evidence type="ECO:0000313" key="2">
    <source>
        <dbReference type="Proteomes" id="UP000036780"/>
    </source>
</evidence>